<evidence type="ECO:0000313" key="3">
    <source>
        <dbReference type="EMBL" id="OPF87924.1"/>
    </source>
</evidence>
<comment type="caution">
    <text evidence="3">The sequence shown here is derived from an EMBL/GenBank/DDBJ whole genome shotgun (WGS) entry which is preliminary data.</text>
</comment>
<protein>
    <recommendedName>
        <fullName evidence="2">Nudix hydrolase domain-containing protein</fullName>
    </recommendedName>
</protein>
<feature type="domain" description="Nudix hydrolase" evidence="2">
    <location>
        <begin position="29"/>
        <end position="158"/>
    </location>
</feature>
<evidence type="ECO:0000259" key="2">
    <source>
        <dbReference type="PROSITE" id="PS51462"/>
    </source>
</evidence>
<dbReference type="Gene3D" id="3.90.79.10">
    <property type="entry name" value="Nucleoside Triphosphate Pyrophosphohydrolase"/>
    <property type="match status" value="1"/>
</dbReference>
<evidence type="ECO:0000256" key="1">
    <source>
        <dbReference type="ARBA" id="ARBA00022801"/>
    </source>
</evidence>
<organism evidence="3 4">
    <name type="scientific">Vagococcus martis</name>
    <dbReference type="NCBI Taxonomy" id="1768210"/>
    <lineage>
        <taxon>Bacteria</taxon>
        <taxon>Bacillati</taxon>
        <taxon>Bacillota</taxon>
        <taxon>Bacilli</taxon>
        <taxon>Lactobacillales</taxon>
        <taxon>Enterococcaceae</taxon>
        <taxon>Vagococcus</taxon>
    </lineage>
</organism>
<dbReference type="Proteomes" id="UP000189970">
    <property type="component" value="Unassembled WGS sequence"/>
</dbReference>
<dbReference type="SUPFAM" id="SSF55811">
    <property type="entry name" value="Nudix"/>
    <property type="match status" value="1"/>
</dbReference>
<name>A0A1V4DHC1_9ENTE</name>
<dbReference type="EMBL" id="MVAB01000001">
    <property type="protein sequence ID" value="OPF87924.1"/>
    <property type="molecule type" value="Genomic_DNA"/>
</dbReference>
<dbReference type="PROSITE" id="PS00893">
    <property type="entry name" value="NUDIX_BOX"/>
    <property type="match status" value="1"/>
</dbReference>
<dbReference type="PROSITE" id="PS51462">
    <property type="entry name" value="NUDIX"/>
    <property type="match status" value="1"/>
</dbReference>
<keyword evidence="4" id="KW-1185">Reference proteome</keyword>
<dbReference type="RefSeq" id="WP_079346826.1">
    <property type="nucleotide sequence ID" value="NZ_MVAB01000001.1"/>
</dbReference>
<dbReference type="CDD" id="cd04693">
    <property type="entry name" value="NUDIX_Hydrolase"/>
    <property type="match status" value="1"/>
</dbReference>
<dbReference type="InterPro" id="IPR020084">
    <property type="entry name" value="NUDIX_hydrolase_CS"/>
</dbReference>
<dbReference type="InterPro" id="IPR015797">
    <property type="entry name" value="NUDIX_hydrolase-like_dom_sf"/>
</dbReference>
<accession>A0A1V4DHC1</accession>
<dbReference type="Pfam" id="PF00293">
    <property type="entry name" value="NUDIX"/>
    <property type="match status" value="1"/>
</dbReference>
<keyword evidence="1" id="KW-0378">Hydrolase</keyword>
<dbReference type="AlphaFoldDB" id="A0A1V4DHC1"/>
<gene>
    <name evidence="3" type="ORF">BW731_06950</name>
</gene>
<dbReference type="PANTHER" id="PTHR10885:SF0">
    <property type="entry name" value="ISOPENTENYL-DIPHOSPHATE DELTA-ISOMERASE"/>
    <property type="match status" value="1"/>
</dbReference>
<sequence>MEELFTIYNAQQQPTKKTGVRGIPLKKGEYRMVVTVLLFNYQNELLIQQRSSNKNSFPNLWDFSASGQVLADEPVFKGAERELHEELGISINLADTPSRFVCSFEEGWDHYFFVQQDIDMSQLKLQKEEVQHVAFVTQSEFDQLVESGDFIPYLFNPMIFDLFYQTSEHKKH</sequence>
<dbReference type="PANTHER" id="PTHR10885">
    <property type="entry name" value="ISOPENTENYL-DIPHOSPHATE DELTA-ISOMERASE"/>
    <property type="match status" value="1"/>
</dbReference>
<dbReference type="GO" id="GO:0016787">
    <property type="term" value="F:hydrolase activity"/>
    <property type="evidence" value="ECO:0007669"/>
    <property type="project" value="UniProtKB-KW"/>
</dbReference>
<reference evidence="3 4" key="1">
    <citation type="submission" date="2017-02" db="EMBL/GenBank/DDBJ databases">
        <title>Vagococcus cremeus sp. nov., isolated from the small intestine of a marten, Martes flavigula.</title>
        <authorList>
            <person name="Tak E.J."/>
            <person name="Bae J.-W."/>
        </authorList>
    </citation>
    <scope>NUCLEOTIDE SEQUENCE [LARGE SCALE GENOMIC DNA]</scope>
    <source>
        <strain evidence="3 4">D7T301</strain>
    </source>
</reference>
<dbReference type="InterPro" id="IPR000086">
    <property type="entry name" value="NUDIX_hydrolase_dom"/>
</dbReference>
<proteinExistence type="predicted"/>
<evidence type="ECO:0000313" key="4">
    <source>
        <dbReference type="Proteomes" id="UP000189970"/>
    </source>
</evidence>